<proteinExistence type="inferred from homology"/>
<evidence type="ECO:0000256" key="7">
    <source>
        <dbReference type="ARBA" id="ARBA00023132"/>
    </source>
</evidence>
<dbReference type="Pfam" id="PF07817">
    <property type="entry name" value="GLE1"/>
    <property type="match status" value="1"/>
</dbReference>
<dbReference type="OrthoDB" id="420884at2759"/>
<sequence length="572" mass="65230">MRFAAPRSPSPSPTRSNRRHRSRSTFGVPSDSSSEDETNGSDSESPSSSEEEWLSSGTGVQTSKPRKQKSLAEQWLMEDTLASVRRRINHHDPYEEWEKETRQEAFRVARQKHAQDCVQQRNARDERRAQDDQRRAALHALELKEVESQLAAMNLQKQQEEATLRAQWQERDRQLWARIDAVIKKEEERLRVKQEEERKKREAEERVKREAEEKKRQEEERKRKEEEDKRKQKEKEEEEERTKLVAAQAQKERELAEAEARKALGHTTAFEDWKRARDTLRTLKAGPMKVVKQDKSLKSIWSAGRRAITPKVGQLTNDMDVIVRVSHEVVNILRPSAAHPPPVYLALLSSLAKAILMQAETEVTAEKKSAIPLAQLTVNLLMALDGFADIFWAKLCQRAGGWPVPIAVPPKDVDGTAFTPQTQRKAHGFRDSDELESIGDYTSRVTGILRVYFTVLVLPVNQPLDPLFRTPRYWSYFSRMLKDPHLLENPTAAQVMFTALDIGGLIACEVWGSQWTRLLALLFEGVTVGYHGMEGRLIGGKSPEGNASRTRLQLEVERIMTAASTMAVGFAS</sequence>
<keyword evidence="4" id="KW-0509">mRNA transport</keyword>
<comment type="similarity">
    <text evidence="2">Belongs to the GLE1 family.</text>
</comment>
<dbReference type="InterPro" id="IPR038506">
    <property type="entry name" value="GLE1-like_sf"/>
</dbReference>
<dbReference type="Proteomes" id="UP000230002">
    <property type="component" value="Unassembled WGS sequence"/>
</dbReference>
<feature type="region of interest" description="Disordered" evidence="11">
    <location>
        <begin position="113"/>
        <end position="136"/>
    </location>
</feature>
<evidence type="ECO:0000256" key="11">
    <source>
        <dbReference type="SAM" id="MobiDB-lite"/>
    </source>
</evidence>
<dbReference type="GO" id="GO:0005543">
    <property type="term" value="F:phospholipid binding"/>
    <property type="evidence" value="ECO:0007669"/>
    <property type="project" value="TreeGrafter"/>
</dbReference>
<evidence type="ECO:0000256" key="4">
    <source>
        <dbReference type="ARBA" id="ARBA00022816"/>
    </source>
</evidence>
<evidence type="ECO:0000256" key="9">
    <source>
        <dbReference type="ARBA" id="ARBA00026227"/>
    </source>
</evidence>
<dbReference type="PANTHER" id="PTHR12960:SF0">
    <property type="entry name" value="MRNA EXPORT FACTOR GLE1"/>
    <property type="match status" value="1"/>
</dbReference>
<gene>
    <name evidence="12" type="ORF">GSI_10640</name>
</gene>
<dbReference type="GO" id="GO:0000822">
    <property type="term" value="F:inositol hexakisphosphate binding"/>
    <property type="evidence" value="ECO:0007669"/>
    <property type="project" value="TreeGrafter"/>
</dbReference>
<comment type="caution">
    <text evidence="12">The sequence shown here is derived from an EMBL/GenBank/DDBJ whole genome shotgun (WGS) entry which is preliminary data.</text>
</comment>
<organism evidence="12 13">
    <name type="scientific">Ganoderma sinense ZZ0214-1</name>
    <dbReference type="NCBI Taxonomy" id="1077348"/>
    <lineage>
        <taxon>Eukaryota</taxon>
        <taxon>Fungi</taxon>
        <taxon>Dikarya</taxon>
        <taxon>Basidiomycota</taxon>
        <taxon>Agaricomycotina</taxon>
        <taxon>Agaricomycetes</taxon>
        <taxon>Polyporales</taxon>
        <taxon>Polyporaceae</taxon>
        <taxon>Ganoderma</taxon>
    </lineage>
</organism>
<evidence type="ECO:0000256" key="8">
    <source>
        <dbReference type="ARBA" id="ARBA00023242"/>
    </source>
</evidence>
<dbReference type="Gene3D" id="1.25.40.510">
    <property type="entry name" value="GLE1-like"/>
    <property type="match status" value="1"/>
</dbReference>
<dbReference type="EMBL" id="AYKW01000034">
    <property type="protein sequence ID" value="PIL27489.1"/>
    <property type="molecule type" value="Genomic_DNA"/>
</dbReference>
<keyword evidence="6" id="KW-0811">Translocation</keyword>
<evidence type="ECO:0000313" key="13">
    <source>
        <dbReference type="Proteomes" id="UP000230002"/>
    </source>
</evidence>
<feature type="region of interest" description="Disordered" evidence="11">
    <location>
        <begin position="1"/>
        <end position="73"/>
    </location>
</feature>
<dbReference type="AlphaFoldDB" id="A0A2G8S142"/>
<name>A0A2G8S142_9APHY</name>
<protein>
    <recommendedName>
        <fullName evidence="9">mRNA export factor GLE1</fullName>
    </recommendedName>
    <alternativeName>
        <fullName evidence="10">Nucleoporin GLE1</fullName>
    </alternativeName>
</protein>
<evidence type="ECO:0000256" key="6">
    <source>
        <dbReference type="ARBA" id="ARBA00023010"/>
    </source>
</evidence>
<keyword evidence="3" id="KW-0813">Transport</keyword>
<evidence type="ECO:0000256" key="5">
    <source>
        <dbReference type="ARBA" id="ARBA00022927"/>
    </source>
</evidence>
<dbReference type="GO" id="GO:0031369">
    <property type="term" value="F:translation initiation factor binding"/>
    <property type="evidence" value="ECO:0007669"/>
    <property type="project" value="TreeGrafter"/>
</dbReference>
<evidence type="ECO:0000256" key="10">
    <source>
        <dbReference type="ARBA" id="ARBA00029983"/>
    </source>
</evidence>
<dbReference type="GO" id="GO:0016973">
    <property type="term" value="P:poly(A)+ mRNA export from nucleus"/>
    <property type="evidence" value="ECO:0007669"/>
    <property type="project" value="InterPro"/>
</dbReference>
<dbReference type="PANTHER" id="PTHR12960">
    <property type="entry name" value="GLE-1-RELATED"/>
    <property type="match status" value="1"/>
</dbReference>
<dbReference type="GO" id="GO:0005737">
    <property type="term" value="C:cytoplasm"/>
    <property type="evidence" value="ECO:0007669"/>
    <property type="project" value="TreeGrafter"/>
</dbReference>
<reference evidence="12 13" key="1">
    <citation type="journal article" date="2015" name="Sci. Rep.">
        <title>Chromosome-level genome map provides insights into diverse defense mechanisms in the medicinal fungus Ganoderma sinense.</title>
        <authorList>
            <person name="Zhu Y."/>
            <person name="Xu J."/>
            <person name="Sun C."/>
            <person name="Zhou S."/>
            <person name="Xu H."/>
            <person name="Nelson D.R."/>
            <person name="Qian J."/>
            <person name="Song J."/>
            <person name="Luo H."/>
            <person name="Xiang L."/>
            <person name="Li Y."/>
            <person name="Xu Z."/>
            <person name="Ji A."/>
            <person name="Wang L."/>
            <person name="Lu S."/>
            <person name="Hayward A."/>
            <person name="Sun W."/>
            <person name="Li X."/>
            <person name="Schwartz D.C."/>
            <person name="Wang Y."/>
            <person name="Chen S."/>
        </authorList>
    </citation>
    <scope>NUCLEOTIDE SEQUENCE [LARGE SCALE GENOMIC DNA]</scope>
    <source>
        <strain evidence="12 13">ZZ0214-1</strain>
    </source>
</reference>
<keyword evidence="8" id="KW-0539">Nucleus</keyword>
<dbReference type="InterPro" id="IPR012476">
    <property type="entry name" value="GLE1"/>
</dbReference>
<dbReference type="STRING" id="1077348.A0A2G8S142"/>
<dbReference type="GO" id="GO:0044614">
    <property type="term" value="C:nuclear pore cytoplasmic filaments"/>
    <property type="evidence" value="ECO:0007669"/>
    <property type="project" value="TreeGrafter"/>
</dbReference>
<evidence type="ECO:0000313" key="12">
    <source>
        <dbReference type="EMBL" id="PIL27489.1"/>
    </source>
</evidence>
<dbReference type="GO" id="GO:0015031">
    <property type="term" value="P:protein transport"/>
    <property type="evidence" value="ECO:0007669"/>
    <property type="project" value="UniProtKB-KW"/>
</dbReference>
<keyword evidence="7" id="KW-0906">Nuclear pore complex</keyword>
<evidence type="ECO:0000256" key="3">
    <source>
        <dbReference type="ARBA" id="ARBA00022448"/>
    </source>
</evidence>
<keyword evidence="13" id="KW-1185">Reference proteome</keyword>
<keyword evidence="5" id="KW-0653">Protein transport</keyword>
<feature type="compositionally biased region" description="Basic and acidic residues" evidence="11">
    <location>
        <begin position="122"/>
        <end position="136"/>
    </location>
</feature>
<feature type="region of interest" description="Disordered" evidence="11">
    <location>
        <begin position="191"/>
        <end position="258"/>
    </location>
</feature>
<feature type="compositionally biased region" description="Basic and acidic residues" evidence="11">
    <location>
        <begin position="191"/>
        <end position="243"/>
    </location>
</feature>
<evidence type="ECO:0000256" key="2">
    <source>
        <dbReference type="ARBA" id="ARBA00011056"/>
    </source>
</evidence>
<evidence type="ECO:0000256" key="1">
    <source>
        <dbReference type="ARBA" id="ARBA00004567"/>
    </source>
</evidence>
<accession>A0A2G8S142</accession>
<comment type="subcellular location">
    <subcellularLocation>
        <location evidence="1">Nucleus</location>
        <location evidence="1">Nuclear pore complex</location>
    </subcellularLocation>
</comment>